<organism evidence="2">
    <name type="scientific">bioreactor metagenome</name>
    <dbReference type="NCBI Taxonomy" id="1076179"/>
    <lineage>
        <taxon>unclassified sequences</taxon>
        <taxon>metagenomes</taxon>
        <taxon>ecological metagenomes</taxon>
    </lineage>
</organism>
<reference evidence="2" key="1">
    <citation type="submission" date="2019-08" db="EMBL/GenBank/DDBJ databases">
        <authorList>
            <person name="Kucharzyk K."/>
            <person name="Murdoch R.W."/>
            <person name="Higgins S."/>
            <person name="Loffler F."/>
        </authorList>
    </citation>
    <scope>NUCLEOTIDE SEQUENCE</scope>
</reference>
<evidence type="ECO:0000313" key="2">
    <source>
        <dbReference type="EMBL" id="MPN31722.1"/>
    </source>
</evidence>
<feature type="region of interest" description="Disordered" evidence="1">
    <location>
        <begin position="92"/>
        <end position="118"/>
    </location>
</feature>
<dbReference type="AlphaFoldDB" id="A0A645H0A2"/>
<name>A0A645H0A2_9ZZZZ</name>
<protein>
    <submittedName>
        <fullName evidence="2">Uncharacterized protein</fullName>
    </submittedName>
</protein>
<evidence type="ECO:0000256" key="1">
    <source>
        <dbReference type="SAM" id="MobiDB-lite"/>
    </source>
</evidence>
<comment type="caution">
    <text evidence="2">The sequence shown here is derived from an EMBL/GenBank/DDBJ whole genome shotgun (WGS) entry which is preliminary data.</text>
</comment>
<accession>A0A645H0A2</accession>
<gene>
    <name evidence="2" type="ORF">SDC9_179196</name>
</gene>
<sequence length="118" mass="13073">MSAFGEFGEHVRDERWRVAVSQGDLDLEPVSAYSLSQCVPQSPVLLVDRAHAAKSEVVLSDLDQAFRRDAATGCDAFEEWHHLVDALRSAETEKQNGVEARAHRKTRGSSATSIRRPV</sequence>
<proteinExistence type="predicted"/>
<dbReference type="EMBL" id="VSSQ01083372">
    <property type="protein sequence ID" value="MPN31722.1"/>
    <property type="molecule type" value="Genomic_DNA"/>
</dbReference>
<feature type="compositionally biased region" description="Polar residues" evidence="1">
    <location>
        <begin position="108"/>
        <end position="118"/>
    </location>
</feature>